<protein>
    <recommendedName>
        <fullName evidence="1">MTTase N-terminal domain-containing protein</fullName>
    </recommendedName>
</protein>
<dbReference type="GO" id="GO:0035596">
    <property type="term" value="F:methylthiotransferase activity"/>
    <property type="evidence" value="ECO:0007669"/>
    <property type="project" value="InterPro"/>
</dbReference>
<dbReference type="EMBL" id="UINC01204727">
    <property type="protein sequence ID" value="SVE25587.1"/>
    <property type="molecule type" value="Genomic_DNA"/>
</dbReference>
<dbReference type="GO" id="GO:0051539">
    <property type="term" value="F:4 iron, 4 sulfur cluster binding"/>
    <property type="evidence" value="ECO:0007669"/>
    <property type="project" value="InterPro"/>
</dbReference>
<accession>A0A383BZI3</accession>
<dbReference type="AlphaFoldDB" id="A0A383BZI3"/>
<dbReference type="PROSITE" id="PS51449">
    <property type="entry name" value="MTTASE_N"/>
    <property type="match status" value="1"/>
</dbReference>
<sequence>MKKNNIDIVNLGCRLNIYEGEVIKSLTNQSNLSNYTIINSCSVT</sequence>
<evidence type="ECO:0000259" key="1">
    <source>
        <dbReference type="PROSITE" id="PS51449"/>
    </source>
</evidence>
<evidence type="ECO:0000313" key="2">
    <source>
        <dbReference type="EMBL" id="SVE25587.1"/>
    </source>
</evidence>
<proteinExistence type="predicted"/>
<feature type="non-terminal residue" evidence="2">
    <location>
        <position position="44"/>
    </location>
</feature>
<dbReference type="InterPro" id="IPR013848">
    <property type="entry name" value="Methylthiotransferase_N"/>
</dbReference>
<name>A0A383BZI3_9ZZZZ</name>
<feature type="domain" description="MTTase N-terminal" evidence="1">
    <location>
        <begin position="4"/>
        <end position="44"/>
    </location>
</feature>
<reference evidence="2" key="1">
    <citation type="submission" date="2018-05" db="EMBL/GenBank/DDBJ databases">
        <authorList>
            <person name="Lanie J.A."/>
            <person name="Ng W.-L."/>
            <person name="Kazmierczak K.M."/>
            <person name="Andrzejewski T.M."/>
            <person name="Davidsen T.M."/>
            <person name="Wayne K.J."/>
            <person name="Tettelin H."/>
            <person name="Glass J.I."/>
            <person name="Rusch D."/>
            <person name="Podicherti R."/>
            <person name="Tsui H.-C.T."/>
            <person name="Winkler M.E."/>
        </authorList>
    </citation>
    <scope>NUCLEOTIDE SEQUENCE</scope>
</reference>
<gene>
    <name evidence="2" type="ORF">METZ01_LOCUS478441</name>
</gene>
<organism evidence="2">
    <name type="scientific">marine metagenome</name>
    <dbReference type="NCBI Taxonomy" id="408172"/>
    <lineage>
        <taxon>unclassified sequences</taxon>
        <taxon>metagenomes</taxon>
        <taxon>ecological metagenomes</taxon>
    </lineage>
</organism>